<evidence type="ECO:0000256" key="4">
    <source>
        <dbReference type="ARBA" id="ARBA00022771"/>
    </source>
</evidence>
<evidence type="ECO:0000256" key="6">
    <source>
        <dbReference type="ARBA" id="ARBA00022833"/>
    </source>
</evidence>
<evidence type="ECO:0000256" key="1">
    <source>
        <dbReference type="ARBA" id="ARBA00004123"/>
    </source>
</evidence>
<keyword evidence="3 12" id="KW-0479">Metal-binding</keyword>
<dbReference type="GO" id="GO:0008270">
    <property type="term" value="F:zinc ion binding"/>
    <property type="evidence" value="ECO:0007669"/>
    <property type="project" value="UniProtKB-KW"/>
</dbReference>
<comment type="caution">
    <text evidence="15">The sequence shown here is derived from an EMBL/GenBank/DDBJ whole genome shotgun (WGS) entry which is preliminary data.</text>
</comment>
<dbReference type="InterPro" id="IPR039693">
    <property type="entry name" value="Rtr1/RPAP2"/>
</dbReference>
<feature type="compositionally biased region" description="Basic and acidic residues" evidence="13">
    <location>
        <begin position="420"/>
        <end position="434"/>
    </location>
</feature>
<evidence type="ECO:0000256" key="7">
    <source>
        <dbReference type="ARBA" id="ARBA00022912"/>
    </source>
</evidence>
<comment type="subcellular location">
    <subcellularLocation>
        <location evidence="1 12">Nucleus</location>
    </subcellularLocation>
</comment>
<proteinExistence type="inferred from homology"/>
<evidence type="ECO:0000256" key="11">
    <source>
        <dbReference type="PROSITE-ProRule" id="PRU00812"/>
    </source>
</evidence>
<keyword evidence="8 12" id="KW-0539">Nucleus</keyword>
<evidence type="ECO:0000256" key="13">
    <source>
        <dbReference type="SAM" id="MobiDB-lite"/>
    </source>
</evidence>
<keyword evidence="5 12" id="KW-0378">Hydrolase</keyword>
<comment type="catalytic activity">
    <reaction evidence="9 12">
        <text>O-phospho-L-seryl-[protein] + H2O = L-seryl-[protein] + phosphate</text>
        <dbReference type="Rhea" id="RHEA:20629"/>
        <dbReference type="Rhea" id="RHEA-COMP:9863"/>
        <dbReference type="Rhea" id="RHEA-COMP:11604"/>
        <dbReference type="ChEBI" id="CHEBI:15377"/>
        <dbReference type="ChEBI" id="CHEBI:29999"/>
        <dbReference type="ChEBI" id="CHEBI:43474"/>
        <dbReference type="ChEBI" id="CHEBI:83421"/>
        <dbReference type="EC" id="3.1.3.16"/>
    </reaction>
</comment>
<dbReference type="InterPro" id="IPR038534">
    <property type="entry name" value="Rtr1/RPAP2_sf"/>
</dbReference>
<protein>
    <recommendedName>
        <fullName evidence="12">RNA polymerase II subunit B1 CTD phosphatase RPAP2 homolog</fullName>
        <ecNumber evidence="12">3.1.3.16</ecNumber>
    </recommendedName>
</protein>
<evidence type="ECO:0000259" key="14">
    <source>
        <dbReference type="PROSITE" id="PS51479"/>
    </source>
</evidence>
<dbReference type="AlphaFoldDB" id="A0ABD2VWZ6"/>
<dbReference type="GO" id="GO:0005634">
    <property type="term" value="C:nucleus"/>
    <property type="evidence" value="ECO:0007669"/>
    <property type="project" value="UniProtKB-SubCell"/>
</dbReference>
<name>A0ABD2VWZ6_9HYME</name>
<evidence type="ECO:0000256" key="8">
    <source>
        <dbReference type="ARBA" id="ARBA00023242"/>
    </source>
</evidence>
<feature type="region of interest" description="Disordered" evidence="13">
    <location>
        <begin position="292"/>
        <end position="311"/>
    </location>
</feature>
<keyword evidence="7 12" id="KW-0904">Protein phosphatase</keyword>
<comment type="catalytic activity">
    <reaction evidence="10 12">
        <text>O-phospho-L-threonyl-[protein] + H2O = L-threonyl-[protein] + phosphate</text>
        <dbReference type="Rhea" id="RHEA:47004"/>
        <dbReference type="Rhea" id="RHEA-COMP:11060"/>
        <dbReference type="Rhea" id="RHEA-COMP:11605"/>
        <dbReference type="ChEBI" id="CHEBI:15377"/>
        <dbReference type="ChEBI" id="CHEBI:30013"/>
        <dbReference type="ChEBI" id="CHEBI:43474"/>
        <dbReference type="ChEBI" id="CHEBI:61977"/>
        <dbReference type="EC" id="3.1.3.16"/>
    </reaction>
</comment>
<dbReference type="Proteomes" id="UP001627154">
    <property type="component" value="Unassembled WGS sequence"/>
</dbReference>
<organism evidence="15 16">
    <name type="scientific">Trichogramma kaykai</name>
    <dbReference type="NCBI Taxonomy" id="54128"/>
    <lineage>
        <taxon>Eukaryota</taxon>
        <taxon>Metazoa</taxon>
        <taxon>Ecdysozoa</taxon>
        <taxon>Arthropoda</taxon>
        <taxon>Hexapoda</taxon>
        <taxon>Insecta</taxon>
        <taxon>Pterygota</taxon>
        <taxon>Neoptera</taxon>
        <taxon>Endopterygota</taxon>
        <taxon>Hymenoptera</taxon>
        <taxon>Apocrita</taxon>
        <taxon>Proctotrupomorpha</taxon>
        <taxon>Chalcidoidea</taxon>
        <taxon>Trichogrammatidae</taxon>
        <taxon>Trichogramma</taxon>
    </lineage>
</organism>
<evidence type="ECO:0000256" key="2">
    <source>
        <dbReference type="ARBA" id="ARBA00005676"/>
    </source>
</evidence>
<evidence type="ECO:0000256" key="12">
    <source>
        <dbReference type="RuleBase" id="RU367080"/>
    </source>
</evidence>
<evidence type="ECO:0000256" key="9">
    <source>
        <dbReference type="ARBA" id="ARBA00047761"/>
    </source>
</evidence>
<dbReference type="EMBL" id="JBJJXI010000162">
    <property type="protein sequence ID" value="KAL3385103.1"/>
    <property type="molecule type" value="Genomic_DNA"/>
</dbReference>
<comment type="similarity">
    <text evidence="2 11 12">Belongs to the RPAP2 family.</text>
</comment>
<dbReference type="PANTHER" id="PTHR14732:SF0">
    <property type="entry name" value="RNA POLYMERASE II SUBUNIT B1 CTD PHOSPHATASE RPAP2-RELATED"/>
    <property type="match status" value="1"/>
</dbReference>
<feature type="domain" description="RTR1-type" evidence="14">
    <location>
        <begin position="53"/>
        <end position="136"/>
    </location>
</feature>
<dbReference type="Gene3D" id="1.25.40.820">
    <property type="match status" value="1"/>
</dbReference>
<keyword evidence="16" id="KW-1185">Reference proteome</keyword>
<accession>A0ABD2VWZ6</accession>
<dbReference type="InterPro" id="IPR007308">
    <property type="entry name" value="Rtr1/RPAP2_dom"/>
</dbReference>
<dbReference type="GO" id="GO:0008420">
    <property type="term" value="F:RNA polymerase II CTD heptapeptide repeat phosphatase activity"/>
    <property type="evidence" value="ECO:0007669"/>
    <property type="project" value="UniProtKB-UniRule"/>
</dbReference>
<keyword evidence="6 12" id="KW-0862">Zinc</keyword>
<feature type="compositionally biased region" description="Polar residues" evidence="13">
    <location>
        <begin position="216"/>
        <end position="225"/>
    </location>
</feature>
<evidence type="ECO:0000313" key="15">
    <source>
        <dbReference type="EMBL" id="KAL3385103.1"/>
    </source>
</evidence>
<feature type="compositionally biased region" description="Polar residues" evidence="13">
    <location>
        <begin position="348"/>
        <end position="364"/>
    </location>
</feature>
<dbReference type="PROSITE" id="PS51479">
    <property type="entry name" value="ZF_RTR1"/>
    <property type="match status" value="1"/>
</dbReference>
<dbReference type="PANTHER" id="PTHR14732">
    <property type="entry name" value="RNA POLYMERASE II SUBUNIT B1 CTD PHOSPHATASE RPAP2-RELATED"/>
    <property type="match status" value="1"/>
</dbReference>
<evidence type="ECO:0000256" key="5">
    <source>
        <dbReference type="ARBA" id="ARBA00022801"/>
    </source>
</evidence>
<reference evidence="15 16" key="1">
    <citation type="journal article" date="2024" name="bioRxiv">
        <title>A reference genome for Trichogramma kaykai: A tiny desert-dwelling parasitoid wasp with competing sex-ratio distorters.</title>
        <authorList>
            <person name="Culotta J."/>
            <person name="Lindsey A.R."/>
        </authorList>
    </citation>
    <scope>NUCLEOTIDE SEQUENCE [LARGE SCALE GENOMIC DNA]</scope>
    <source>
        <strain evidence="15 16">KSX58</strain>
    </source>
</reference>
<feature type="region of interest" description="Disordered" evidence="13">
    <location>
        <begin position="339"/>
        <end position="369"/>
    </location>
</feature>
<sequence length="775" mass="89032">MQRSRSRSPKKKGNLSREEILLAQSKQKKFDSQALKIVEQLLEPDIDHEWLLKNLKNISRCHMEDVIEERAISKLCGYILCSNPLTETIKQQYRICLRSKKVYDVSKRKNFCSSNCYGASNYLLEQMLTSPLWAREKEKIPNFTILNKNDNLIINHDEISFNNNSSTNDAEKNNATYSETLEEQATGNLEQFVLEALKNIDKNDDSKHSATEDVSAENNTTSENKSFNDEKNKINRAEDFSNDIQANDELASKKSNNTKKKRVHFAEPINDFQDNESSDDEVLEQHVYFTDDQTQKKENQKQNQIATKIESQNDVINNDSDDDLVEQTIYAVNNNSDDVVQNDHHLHTSSGKNDLESSLQNENTLESESDYYDNEEQIHIAESSDNDTIGQTSEDDENVIYEESTDMYEKILLSFDTPPSEDKESFKTSNDFDSHCSPSVEANKLVTQEMNNSCHLETQIASKIKTDSVTDKIANNNDENNPNNKSINTVNDEKINVDQLLTKKKDAINQTKTKKKKKRSELDATFTSSLAKRVEISFREWVQEETKNFLFGDESIKQKAIEMIERQEKYSILCKKLNKLQFDDELEDEKCLAKPNLKPAPHYSILKEEGQKIDIKVRAFYQGKLTFDEYEPSLTEETVEDTNTFVPLTEAHAPQALRRKIFCEKLDHVLPELLRTLGGNSEASIRTSLKYTSAKSKIVKALVHTFALSAKNIIFKTAEWTLVGLIIIKMISLLDSWLLKFLSTQQANMYLTMILTSYQLEANYLTYFVNSLNTR</sequence>
<feature type="region of interest" description="Disordered" evidence="13">
    <location>
        <begin position="416"/>
        <end position="435"/>
    </location>
</feature>
<dbReference type="EC" id="3.1.3.16" evidence="12"/>
<evidence type="ECO:0000256" key="10">
    <source>
        <dbReference type="ARBA" id="ARBA00048336"/>
    </source>
</evidence>
<feature type="compositionally biased region" description="Basic and acidic residues" evidence="13">
    <location>
        <begin position="226"/>
        <end position="239"/>
    </location>
</feature>
<gene>
    <name evidence="15" type="ORF">TKK_019241</name>
</gene>
<feature type="region of interest" description="Disordered" evidence="13">
    <location>
        <begin position="203"/>
        <end position="280"/>
    </location>
</feature>
<keyword evidence="4 12" id="KW-0863">Zinc-finger</keyword>
<comment type="function">
    <text evidence="12">Putative RNA polymerase II subunit B1 C-terminal domain (CTD) phosphatase involved in RNA polymerase II transcription regulation.</text>
</comment>
<dbReference type="GO" id="GO:0043175">
    <property type="term" value="F:RNA polymerase core enzyme binding"/>
    <property type="evidence" value="ECO:0007669"/>
    <property type="project" value="UniProtKB-UniRule"/>
</dbReference>
<evidence type="ECO:0000256" key="3">
    <source>
        <dbReference type="ARBA" id="ARBA00022723"/>
    </source>
</evidence>
<dbReference type="Pfam" id="PF04181">
    <property type="entry name" value="RPAP2_Rtr1"/>
    <property type="match status" value="1"/>
</dbReference>
<evidence type="ECO:0000313" key="16">
    <source>
        <dbReference type="Proteomes" id="UP001627154"/>
    </source>
</evidence>